<evidence type="ECO:0000313" key="4">
    <source>
        <dbReference type="EMBL" id="AZS51601.1"/>
    </source>
</evidence>
<keyword evidence="2" id="KW-0012">Acyltransferase</keyword>
<evidence type="ECO:0000313" key="5">
    <source>
        <dbReference type="Proteomes" id="UP000273143"/>
    </source>
</evidence>
<dbReference type="KEGG" id="emo:DM558_12830"/>
<dbReference type="CDD" id="cd04301">
    <property type="entry name" value="NAT_SF"/>
    <property type="match status" value="1"/>
</dbReference>
<dbReference type="RefSeq" id="WP_127164340.1">
    <property type="nucleotide sequence ID" value="NZ_CP029822.1"/>
</dbReference>
<reference evidence="5" key="1">
    <citation type="submission" date="2018-06" db="EMBL/GenBank/DDBJ databases">
        <title>Complete genome of Pseudomonas insecticola strain QZS01.</title>
        <authorList>
            <person name="Wang J."/>
            <person name="Su Q."/>
        </authorList>
    </citation>
    <scope>NUCLEOTIDE SEQUENCE [LARGE SCALE GENOMIC DNA]</scope>
    <source>
        <strain evidence="5">QZS01</strain>
    </source>
</reference>
<dbReference type="GO" id="GO:0008080">
    <property type="term" value="F:N-acetyltransferase activity"/>
    <property type="evidence" value="ECO:0007669"/>
    <property type="project" value="TreeGrafter"/>
</dbReference>
<proteinExistence type="predicted"/>
<keyword evidence="5" id="KW-1185">Reference proteome</keyword>
<evidence type="ECO:0000256" key="2">
    <source>
        <dbReference type="ARBA" id="ARBA00023315"/>
    </source>
</evidence>
<dbReference type="AlphaFoldDB" id="A0A451EP82"/>
<dbReference type="PROSITE" id="PS51186">
    <property type="entry name" value="GNAT"/>
    <property type="match status" value="1"/>
</dbReference>
<dbReference type="Proteomes" id="UP000273143">
    <property type="component" value="Chromosome"/>
</dbReference>
<dbReference type="Pfam" id="PF00583">
    <property type="entry name" value="Acetyltransf_1"/>
    <property type="match status" value="1"/>
</dbReference>
<dbReference type="SUPFAM" id="SSF55729">
    <property type="entry name" value="Acyl-CoA N-acyltransferases (Nat)"/>
    <property type="match status" value="1"/>
</dbReference>
<dbReference type="InterPro" id="IPR016181">
    <property type="entry name" value="Acyl_CoA_acyltransferase"/>
</dbReference>
<dbReference type="PANTHER" id="PTHR10545">
    <property type="entry name" value="DIAMINE N-ACETYLTRANSFERASE"/>
    <property type="match status" value="1"/>
</dbReference>
<dbReference type="EMBL" id="CP029822">
    <property type="protein sequence ID" value="AZS51601.1"/>
    <property type="molecule type" value="Genomic_DNA"/>
</dbReference>
<feature type="domain" description="N-acetyltransferase" evidence="3">
    <location>
        <begin position="4"/>
        <end position="148"/>
    </location>
</feature>
<gene>
    <name evidence="4" type="ORF">DM558_12830</name>
</gene>
<protein>
    <submittedName>
        <fullName evidence="4">GNAT family N-acetyltransferase</fullName>
    </submittedName>
</protein>
<dbReference type="PANTHER" id="PTHR10545:SF42">
    <property type="entry name" value="ACETYLTRANSFERASE"/>
    <property type="match status" value="1"/>
</dbReference>
<accession>A0A451EP82</accession>
<evidence type="ECO:0000256" key="1">
    <source>
        <dbReference type="ARBA" id="ARBA00022679"/>
    </source>
</evidence>
<dbReference type="InterPro" id="IPR000182">
    <property type="entry name" value="GNAT_dom"/>
</dbReference>
<keyword evidence="1 4" id="KW-0808">Transferase</keyword>
<name>A0A451EP82_9GAMM</name>
<dbReference type="Gene3D" id="3.40.630.30">
    <property type="match status" value="1"/>
</dbReference>
<evidence type="ECO:0000259" key="3">
    <source>
        <dbReference type="PROSITE" id="PS51186"/>
    </source>
</evidence>
<organism evidence="4 5">
    <name type="scientific">Entomomonas moraniae</name>
    <dbReference type="NCBI Taxonomy" id="2213226"/>
    <lineage>
        <taxon>Bacteria</taxon>
        <taxon>Pseudomonadati</taxon>
        <taxon>Pseudomonadota</taxon>
        <taxon>Gammaproteobacteria</taxon>
        <taxon>Pseudomonadales</taxon>
        <taxon>Pseudomonadaceae</taxon>
        <taxon>Entomomonas</taxon>
    </lineage>
</organism>
<sequence>MTNAIIRTIAPQDYEQWLTLYTGYIKSCGRKTIDYNSITTLWNWIRQEKIFCSVAIVDDEFVGLTHTQELYSPLNGRLTGYLEDFFVTEAYRGTGIAPQLIDNLKQLGKEKGWLFIRWKTKETNLRAQAFHNKIAKKTPWITYQINLE</sequence>
<dbReference type="InterPro" id="IPR051016">
    <property type="entry name" value="Diverse_Substrate_AcTransf"/>
</dbReference>